<dbReference type="AlphaFoldDB" id="A0A4R6IK62"/>
<evidence type="ECO:0000256" key="1">
    <source>
        <dbReference type="SAM" id="SignalP"/>
    </source>
</evidence>
<feature type="domain" description="DUF4397" evidence="2">
    <location>
        <begin position="34"/>
        <end position="147"/>
    </location>
</feature>
<evidence type="ECO:0000259" key="2">
    <source>
        <dbReference type="Pfam" id="PF14344"/>
    </source>
</evidence>
<proteinExistence type="predicted"/>
<sequence>MKNIKKQIFAAALVIMISAISSCKKEANLGGDIAFVAVYNAIPSATALNFLIDNRVVNGSTPLIFGANTAYTGVYQGTYTAQTVVANSSTALAPTQVSFEGKISRSLFLTGTATAVNYFWITDDLSVVDTERAKVRFLNMSPDAGALILELQLLGTKTTFADRSNQQYTDYISFTPGTEYTINLLDKATNTSVATTIRATFTKGKIYTIWAKGLTGSTVDAEKLSIQLSVQN</sequence>
<accession>A0A4R6IK62</accession>
<reference evidence="3 4" key="1">
    <citation type="submission" date="2019-03" db="EMBL/GenBank/DDBJ databases">
        <title>Genomic Encyclopedia of Archaeal and Bacterial Type Strains, Phase II (KMG-II): from individual species to whole genera.</title>
        <authorList>
            <person name="Goeker M."/>
        </authorList>
    </citation>
    <scope>NUCLEOTIDE SEQUENCE [LARGE SCALE GENOMIC DNA]</scope>
    <source>
        <strain evidence="3 4">DSM 19034</strain>
    </source>
</reference>
<dbReference type="EMBL" id="SNWM01000002">
    <property type="protein sequence ID" value="TDO22413.1"/>
    <property type="molecule type" value="Genomic_DNA"/>
</dbReference>
<feature type="chain" id="PRO_5020728771" evidence="1">
    <location>
        <begin position="22"/>
        <end position="232"/>
    </location>
</feature>
<gene>
    <name evidence="3" type="ORF">CLV32_1386</name>
</gene>
<evidence type="ECO:0000313" key="4">
    <source>
        <dbReference type="Proteomes" id="UP000295499"/>
    </source>
</evidence>
<dbReference type="PROSITE" id="PS51257">
    <property type="entry name" value="PROKAR_LIPOPROTEIN"/>
    <property type="match status" value="1"/>
</dbReference>
<organism evidence="3 4">
    <name type="scientific">Pedobacter duraquae</name>
    <dbReference type="NCBI Taxonomy" id="425511"/>
    <lineage>
        <taxon>Bacteria</taxon>
        <taxon>Pseudomonadati</taxon>
        <taxon>Bacteroidota</taxon>
        <taxon>Sphingobacteriia</taxon>
        <taxon>Sphingobacteriales</taxon>
        <taxon>Sphingobacteriaceae</taxon>
        <taxon>Pedobacter</taxon>
    </lineage>
</organism>
<keyword evidence="4" id="KW-1185">Reference proteome</keyword>
<protein>
    <submittedName>
        <fullName evidence="3">Uncharacterized protein DUF4397</fullName>
    </submittedName>
</protein>
<keyword evidence="1" id="KW-0732">Signal</keyword>
<dbReference type="RefSeq" id="WP_133553754.1">
    <property type="nucleotide sequence ID" value="NZ_SNWM01000002.1"/>
</dbReference>
<dbReference type="Pfam" id="PF14344">
    <property type="entry name" value="DUF4397"/>
    <property type="match status" value="1"/>
</dbReference>
<name>A0A4R6IK62_9SPHI</name>
<comment type="caution">
    <text evidence="3">The sequence shown here is derived from an EMBL/GenBank/DDBJ whole genome shotgun (WGS) entry which is preliminary data.</text>
</comment>
<dbReference type="InterPro" id="IPR025510">
    <property type="entry name" value="DUF4397"/>
</dbReference>
<evidence type="ECO:0000313" key="3">
    <source>
        <dbReference type="EMBL" id="TDO22413.1"/>
    </source>
</evidence>
<dbReference type="Proteomes" id="UP000295499">
    <property type="component" value="Unassembled WGS sequence"/>
</dbReference>
<feature type="signal peptide" evidence="1">
    <location>
        <begin position="1"/>
        <end position="21"/>
    </location>
</feature>
<dbReference type="OrthoDB" id="9792011at2"/>